<dbReference type="Gene3D" id="1.10.1740.10">
    <property type="match status" value="1"/>
</dbReference>
<feature type="domain" description="RNA polymerase sigma-70 region 2" evidence="6">
    <location>
        <begin position="16"/>
        <end position="80"/>
    </location>
</feature>
<evidence type="ECO:0000313" key="8">
    <source>
        <dbReference type="EMBL" id="RKT77877.1"/>
    </source>
</evidence>
<evidence type="ECO:0000259" key="6">
    <source>
        <dbReference type="Pfam" id="PF04542"/>
    </source>
</evidence>
<evidence type="ECO:0000256" key="5">
    <source>
        <dbReference type="ARBA" id="ARBA00023163"/>
    </source>
</evidence>
<dbReference type="Proteomes" id="UP000278440">
    <property type="component" value="Unassembled WGS sequence"/>
</dbReference>
<dbReference type="InterPro" id="IPR036388">
    <property type="entry name" value="WH-like_DNA-bd_sf"/>
</dbReference>
<dbReference type="InterPro" id="IPR007627">
    <property type="entry name" value="RNA_pol_sigma70_r2"/>
</dbReference>
<dbReference type="SUPFAM" id="SSF88946">
    <property type="entry name" value="Sigma2 domain of RNA polymerase sigma factors"/>
    <property type="match status" value="1"/>
</dbReference>
<keyword evidence="3" id="KW-0731">Sigma factor</keyword>
<dbReference type="InterPro" id="IPR013324">
    <property type="entry name" value="RNA_pol_sigma_r3/r4-like"/>
</dbReference>
<dbReference type="CDD" id="cd06171">
    <property type="entry name" value="Sigma70_r4"/>
    <property type="match status" value="1"/>
</dbReference>
<comment type="caution">
    <text evidence="8">The sequence shown here is derived from an EMBL/GenBank/DDBJ whole genome shotgun (WGS) entry which is preliminary data.</text>
</comment>
<dbReference type="GO" id="GO:0016987">
    <property type="term" value="F:sigma factor activity"/>
    <property type="evidence" value="ECO:0007669"/>
    <property type="project" value="UniProtKB-KW"/>
</dbReference>
<dbReference type="Pfam" id="PF04542">
    <property type="entry name" value="Sigma70_r2"/>
    <property type="match status" value="1"/>
</dbReference>
<dbReference type="OrthoDB" id="3692620at2"/>
<dbReference type="GO" id="GO:0003677">
    <property type="term" value="F:DNA binding"/>
    <property type="evidence" value="ECO:0007669"/>
    <property type="project" value="UniProtKB-KW"/>
</dbReference>
<evidence type="ECO:0000256" key="2">
    <source>
        <dbReference type="ARBA" id="ARBA00023015"/>
    </source>
</evidence>
<accession>A0A495XUJ4</accession>
<evidence type="ECO:0000259" key="7">
    <source>
        <dbReference type="Pfam" id="PF08281"/>
    </source>
</evidence>
<evidence type="ECO:0000313" key="9">
    <source>
        <dbReference type="Proteomes" id="UP000278440"/>
    </source>
</evidence>
<organism evidence="8 9">
    <name type="scientific">Terracoccus luteus</name>
    <dbReference type="NCBI Taxonomy" id="53356"/>
    <lineage>
        <taxon>Bacteria</taxon>
        <taxon>Bacillati</taxon>
        <taxon>Actinomycetota</taxon>
        <taxon>Actinomycetes</taxon>
        <taxon>Micrococcales</taxon>
        <taxon>Intrasporangiaceae</taxon>
        <taxon>Terracoccus</taxon>
    </lineage>
</organism>
<dbReference type="Pfam" id="PF08281">
    <property type="entry name" value="Sigma70_r4_2"/>
    <property type="match status" value="1"/>
</dbReference>
<dbReference type="NCBIfam" id="TIGR02983">
    <property type="entry name" value="SigE-fam_strep"/>
    <property type="match status" value="1"/>
</dbReference>
<keyword evidence="5" id="KW-0804">Transcription</keyword>
<sequence length="166" mass="18174">MGVTRGSDEEFIAFVSSSSPGLLRLAWMLSGSESTAEEMVQDALSRVYPRWQSVSASAPLAYARRVLINVNIDRIRARSREGVTVHGAVPERGAVSSVVEDRDHVVRMLQILPPRERQVVVLRCYVGLPEREVADLLGISLGNVKAAGSRGLSKLRGHLKKVEARS</sequence>
<keyword evidence="4" id="KW-0238">DNA-binding</keyword>
<keyword evidence="9" id="KW-1185">Reference proteome</keyword>
<dbReference type="PANTHER" id="PTHR43133:SF50">
    <property type="entry name" value="ECF RNA POLYMERASE SIGMA FACTOR SIGM"/>
    <property type="match status" value="1"/>
</dbReference>
<dbReference type="Gene3D" id="1.10.10.10">
    <property type="entry name" value="Winged helix-like DNA-binding domain superfamily/Winged helix DNA-binding domain"/>
    <property type="match status" value="1"/>
</dbReference>
<gene>
    <name evidence="8" type="ORF">DFJ68_1306</name>
</gene>
<protein>
    <submittedName>
        <fullName evidence="8">RNA polymerase sigma-70 factor (Sigma-E family)</fullName>
    </submittedName>
</protein>
<comment type="similarity">
    <text evidence="1">Belongs to the sigma-70 factor family. ECF subfamily.</text>
</comment>
<evidence type="ECO:0000256" key="4">
    <source>
        <dbReference type="ARBA" id="ARBA00023125"/>
    </source>
</evidence>
<dbReference type="InterPro" id="IPR014284">
    <property type="entry name" value="RNA_pol_sigma-70_dom"/>
</dbReference>
<dbReference type="InterPro" id="IPR013325">
    <property type="entry name" value="RNA_pol_sigma_r2"/>
</dbReference>
<dbReference type="GO" id="GO:0006352">
    <property type="term" value="P:DNA-templated transcription initiation"/>
    <property type="evidence" value="ECO:0007669"/>
    <property type="project" value="InterPro"/>
</dbReference>
<dbReference type="NCBIfam" id="TIGR02937">
    <property type="entry name" value="sigma70-ECF"/>
    <property type="match status" value="1"/>
</dbReference>
<dbReference type="InterPro" id="IPR039425">
    <property type="entry name" value="RNA_pol_sigma-70-like"/>
</dbReference>
<dbReference type="PANTHER" id="PTHR43133">
    <property type="entry name" value="RNA POLYMERASE ECF-TYPE SIGMA FACTO"/>
    <property type="match status" value="1"/>
</dbReference>
<dbReference type="EMBL" id="RBXT01000001">
    <property type="protein sequence ID" value="RKT77877.1"/>
    <property type="molecule type" value="Genomic_DNA"/>
</dbReference>
<dbReference type="AlphaFoldDB" id="A0A495XUJ4"/>
<dbReference type="InterPro" id="IPR014325">
    <property type="entry name" value="RNA_pol_sigma-E_actinobac"/>
</dbReference>
<evidence type="ECO:0000256" key="1">
    <source>
        <dbReference type="ARBA" id="ARBA00010641"/>
    </source>
</evidence>
<dbReference type="SUPFAM" id="SSF88659">
    <property type="entry name" value="Sigma3 and sigma4 domains of RNA polymerase sigma factors"/>
    <property type="match status" value="1"/>
</dbReference>
<name>A0A495XUJ4_9MICO</name>
<keyword evidence="2" id="KW-0805">Transcription regulation</keyword>
<proteinExistence type="inferred from homology"/>
<evidence type="ECO:0000256" key="3">
    <source>
        <dbReference type="ARBA" id="ARBA00023082"/>
    </source>
</evidence>
<dbReference type="InterPro" id="IPR013249">
    <property type="entry name" value="RNA_pol_sigma70_r4_t2"/>
</dbReference>
<reference evidence="8 9" key="1">
    <citation type="submission" date="2018-10" db="EMBL/GenBank/DDBJ databases">
        <title>Sequencing the genomes of 1000 actinobacteria strains.</title>
        <authorList>
            <person name="Klenk H.-P."/>
        </authorList>
    </citation>
    <scope>NUCLEOTIDE SEQUENCE [LARGE SCALE GENOMIC DNA]</scope>
    <source>
        <strain evidence="8 9">DSM 44267</strain>
    </source>
</reference>
<feature type="domain" description="RNA polymerase sigma factor 70 region 4 type 2" evidence="7">
    <location>
        <begin position="105"/>
        <end position="155"/>
    </location>
</feature>